<feature type="transmembrane region" description="Helical" evidence="1">
    <location>
        <begin position="163"/>
        <end position="183"/>
    </location>
</feature>
<accession>W9US94</accession>
<sequence>MGLMTCALGAALILPEMWHFLLPTLLVFAFHHAIAKGALFLSVGLKDHYRSVSFFIIVLGVLVPALSLIGVFGSGIQAKLALKGVLEQDSLPSWLLPSITLSAMATTLLMFRFLSLMWKNKSPTPSALPLSMNLGWAGLVIICGLGPSVLIPELDLPSGLSQWSAYPSLLLVPGLTLIAVYFLGAYPRFQIPAGDIIYPLIKLKEVCTTQLDRLTPHKAVGVEEQATKPSFSLPTLITLNQAEKTIQSYLSAFFGLLTLVLIVSLYALR</sequence>
<evidence type="ECO:0000313" key="3">
    <source>
        <dbReference type="Proteomes" id="UP000019464"/>
    </source>
</evidence>
<reference evidence="3" key="1">
    <citation type="submission" date="2012-11" db="EMBL/GenBank/DDBJ databases">
        <authorList>
            <person name="Singh A."/>
            <person name="Pinnaka A.K."/>
            <person name="Vaidya B."/>
        </authorList>
    </citation>
    <scope>NUCLEOTIDE SEQUENCE [LARGE SCALE GENOMIC DNA]</scope>
    <source>
        <strain evidence="3">AK23</strain>
    </source>
</reference>
<feature type="transmembrane region" description="Helical" evidence="1">
    <location>
        <begin position="249"/>
        <end position="268"/>
    </location>
</feature>
<gene>
    <name evidence="2" type="ORF">D791_02872</name>
</gene>
<keyword evidence="1" id="KW-0472">Membrane</keyword>
<feature type="transmembrane region" description="Helical" evidence="1">
    <location>
        <begin position="20"/>
        <end position="45"/>
    </location>
</feature>
<reference evidence="2 3" key="2">
    <citation type="journal article" date="2015" name="Syst. Appl. Microbiol.">
        <title>Nitrincola nitratireducens sp. nov. isolated from a haloalkaline crater lake.</title>
        <authorList>
            <person name="Singh A."/>
            <person name="Vaidya B."/>
            <person name="Tanuku N.R."/>
            <person name="Pinnaka A.K."/>
        </authorList>
    </citation>
    <scope>NUCLEOTIDE SEQUENCE [LARGE SCALE GENOMIC DNA]</scope>
    <source>
        <strain evidence="2 3">AK23</strain>
    </source>
</reference>
<dbReference type="AlphaFoldDB" id="W9US94"/>
<feature type="transmembrane region" description="Helical" evidence="1">
    <location>
        <begin position="134"/>
        <end position="151"/>
    </location>
</feature>
<evidence type="ECO:0008006" key="4">
    <source>
        <dbReference type="Google" id="ProtNLM"/>
    </source>
</evidence>
<evidence type="ECO:0000313" key="2">
    <source>
        <dbReference type="EMBL" id="EXJ10103.1"/>
    </source>
</evidence>
<feature type="transmembrane region" description="Helical" evidence="1">
    <location>
        <begin position="94"/>
        <end position="114"/>
    </location>
</feature>
<name>W9US94_9GAMM</name>
<dbReference type="EMBL" id="AONB01000016">
    <property type="protein sequence ID" value="EXJ10103.1"/>
    <property type="molecule type" value="Genomic_DNA"/>
</dbReference>
<evidence type="ECO:0000256" key="1">
    <source>
        <dbReference type="SAM" id="Phobius"/>
    </source>
</evidence>
<protein>
    <recommendedName>
        <fullName evidence="4">Hydrogenase-4 component B</fullName>
    </recommendedName>
</protein>
<organism evidence="2 3">
    <name type="scientific">Nitrincola nitratireducens</name>
    <dbReference type="NCBI Taxonomy" id="1229521"/>
    <lineage>
        <taxon>Bacteria</taxon>
        <taxon>Pseudomonadati</taxon>
        <taxon>Pseudomonadota</taxon>
        <taxon>Gammaproteobacteria</taxon>
        <taxon>Oceanospirillales</taxon>
        <taxon>Oceanospirillaceae</taxon>
        <taxon>Nitrincola</taxon>
    </lineage>
</organism>
<feature type="transmembrane region" description="Helical" evidence="1">
    <location>
        <begin position="52"/>
        <end position="74"/>
    </location>
</feature>
<keyword evidence="1" id="KW-0812">Transmembrane</keyword>
<dbReference type="STRING" id="1229521.D791_02872"/>
<comment type="caution">
    <text evidence="2">The sequence shown here is derived from an EMBL/GenBank/DDBJ whole genome shotgun (WGS) entry which is preliminary data.</text>
</comment>
<dbReference type="Proteomes" id="UP000019464">
    <property type="component" value="Unassembled WGS sequence"/>
</dbReference>
<proteinExistence type="predicted"/>
<keyword evidence="3" id="KW-1185">Reference proteome</keyword>
<keyword evidence="1" id="KW-1133">Transmembrane helix</keyword>